<dbReference type="PROSITE" id="PS50102">
    <property type="entry name" value="RRM"/>
    <property type="match status" value="1"/>
</dbReference>
<dbReference type="Gene3D" id="3.30.70.330">
    <property type="match status" value="1"/>
</dbReference>
<comment type="caution">
    <text evidence="4">The sequence shown here is derived from an EMBL/GenBank/DDBJ whole genome shotgun (WGS) entry which is preliminary data.</text>
</comment>
<dbReference type="InterPro" id="IPR035979">
    <property type="entry name" value="RBD_domain_sf"/>
</dbReference>
<keyword evidence="2" id="KW-0812">Transmembrane</keyword>
<dbReference type="InterPro" id="IPR000504">
    <property type="entry name" value="RRM_dom"/>
</dbReference>
<feature type="transmembrane region" description="Helical" evidence="2">
    <location>
        <begin position="321"/>
        <end position="344"/>
    </location>
</feature>
<dbReference type="Proteomes" id="UP001174909">
    <property type="component" value="Unassembled WGS sequence"/>
</dbReference>
<feature type="transmembrane region" description="Helical" evidence="2">
    <location>
        <begin position="233"/>
        <end position="250"/>
    </location>
</feature>
<dbReference type="GO" id="GO:0005654">
    <property type="term" value="C:nucleoplasm"/>
    <property type="evidence" value="ECO:0007669"/>
    <property type="project" value="TreeGrafter"/>
</dbReference>
<evidence type="ECO:0000256" key="1">
    <source>
        <dbReference type="PROSITE-ProRule" id="PRU00176"/>
    </source>
</evidence>
<reference evidence="4" key="1">
    <citation type="submission" date="2023-03" db="EMBL/GenBank/DDBJ databases">
        <authorList>
            <person name="Steffen K."/>
            <person name="Cardenas P."/>
        </authorList>
    </citation>
    <scope>NUCLEOTIDE SEQUENCE</scope>
</reference>
<evidence type="ECO:0000259" key="3">
    <source>
        <dbReference type="PROSITE" id="PS50102"/>
    </source>
</evidence>
<dbReference type="InterPro" id="IPR012677">
    <property type="entry name" value="Nucleotide-bd_a/b_plait_sf"/>
</dbReference>
<dbReference type="PANTHER" id="PTHR32343">
    <property type="entry name" value="SERINE/ARGININE-RICH SPLICING FACTOR"/>
    <property type="match status" value="1"/>
</dbReference>
<keyword evidence="2" id="KW-0472">Membrane</keyword>
<keyword evidence="2" id="KW-1133">Transmembrane helix</keyword>
<organism evidence="4 5">
    <name type="scientific">Geodia barretti</name>
    <name type="common">Barrett's horny sponge</name>
    <dbReference type="NCBI Taxonomy" id="519541"/>
    <lineage>
        <taxon>Eukaryota</taxon>
        <taxon>Metazoa</taxon>
        <taxon>Porifera</taxon>
        <taxon>Demospongiae</taxon>
        <taxon>Heteroscleromorpha</taxon>
        <taxon>Tetractinellida</taxon>
        <taxon>Astrophorina</taxon>
        <taxon>Geodiidae</taxon>
        <taxon>Geodia</taxon>
    </lineage>
</organism>
<name>A0AA35SA28_GEOBA</name>
<proteinExistence type="predicted"/>
<dbReference type="Pfam" id="PF00076">
    <property type="entry name" value="RRM_1"/>
    <property type="match status" value="1"/>
</dbReference>
<accession>A0AA35SA28</accession>
<evidence type="ECO:0000313" key="5">
    <source>
        <dbReference type="Proteomes" id="UP001174909"/>
    </source>
</evidence>
<sequence length="345" mass="36422">MGDEGEVPLIQVTNVSPQTTNQQMKELFSYLGSTKELKVYPESDSAVSFPSKVCFVRFAELASCHTALHLTNCILVDRALIVVKSKYPEIPDETVALSLAAPAIAVANIGVQQPITHTAPLLPTPPSLFNMGGLGTSVLGNPPCTAAATVAALSAAIPGLAGLAPGMLQLPAMSVASVATSMGVTKPLISVMGTVVPQPPPLTGNVDPTKIEEIRRTVYVGNLSTKVCVSCRMVRMIAVCTFFCISILTCKATGNRCFSLVLCVFVCLSPYLLSSLCCGCLFSFIYLFPLPLSLLPLSLLPLSLSPFFLSPSLPLSLTPIYLLSSLTLSLSLLVVVVVVFSLGYH</sequence>
<feature type="transmembrane region" description="Helical" evidence="2">
    <location>
        <begin position="257"/>
        <end position="286"/>
    </location>
</feature>
<protein>
    <submittedName>
        <fullName evidence="4">Serine/arginine-rich splicing factor 11</fullName>
    </submittedName>
</protein>
<keyword evidence="1" id="KW-0694">RNA-binding</keyword>
<evidence type="ECO:0000313" key="4">
    <source>
        <dbReference type="EMBL" id="CAI8026250.1"/>
    </source>
</evidence>
<dbReference type="GO" id="GO:0003723">
    <property type="term" value="F:RNA binding"/>
    <property type="evidence" value="ECO:0007669"/>
    <property type="project" value="UniProtKB-UniRule"/>
</dbReference>
<evidence type="ECO:0000256" key="2">
    <source>
        <dbReference type="SAM" id="Phobius"/>
    </source>
</evidence>
<dbReference type="EMBL" id="CASHTH010002205">
    <property type="protein sequence ID" value="CAI8026250.1"/>
    <property type="molecule type" value="Genomic_DNA"/>
</dbReference>
<dbReference type="PANTHER" id="PTHR32343:SF22">
    <property type="entry name" value="LD29830P"/>
    <property type="match status" value="1"/>
</dbReference>
<gene>
    <name evidence="4" type="ORF">GBAR_LOCUS15096</name>
</gene>
<dbReference type="AlphaFoldDB" id="A0AA35SA28"/>
<keyword evidence="5" id="KW-1185">Reference proteome</keyword>
<dbReference type="SUPFAM" id="SSF54928">
    <property type="entry name" value="RNA-binding domain, RBD"/>
    <property type="match status" value="1"/>
</dbReference>
<feature type="domain" description="RRM" evidence="3">
    <location>
        <begin position="8"/>
        <end position="87"/>
    </location>
</feature>